<dbReference type="eggNOG" id="COG1680">
    <property type="taxonomic scope" value="Bacteria"/>
</dbReference>
<dbReference type="Proteomes" id="UP000030595">
    <property type="component" value="Unassembled WGS sequence"/>
</dbReference>
<accession>A0A0A3IVG5</accession>
<name>A0A0A3IVG5_9BACL</name>
<dbReference type="InterPro" id="IPR050789">
    <property type="entry name" value="Diverse_Enzym_Activities"/>
</dbReference>
<evidence type="ECO:0000256" key="1">
    <source>
        <dbReference type="ARBA" id="ARBA00022801"/>
    </source>
</evidence>
<dbReference type="GO" id="GO:0016787">
    <property type="term" value="F:hydrolase activity"/>
    <property type="evidence" value="ECO:0007669"/>
    <property type="project" value="UniProtKB-KW"/>
</dbReference>
<organism evidence="3 4">
    <name type="scientific">Ureibacillus massiliensis 4400831 = CIP 108448 = CCUG 49529</name>
    <dbReference type="NCBI Taxonomy" id="1211035"/>
    <lineage>
        <taxon>Bacteria</taxon>
        <taxon>Bacillati</taxon>
        <taxon>Bacillota</taxon>
        <taxon>Bacilli</taxon>
        <taxon>Bacillales</taxon>
        <taxon>Caryophanaceae</taxon>
        <taxon>Ureibacillus</taxon>
    </lineage>
</organism>
<dbReference type="OrthoDB" id="9770183at2"/>
<dbReference type="InterPro" id="IPR001466">
    <property type="entry name" value="Beta-lactam-related"/>
</dbReference>
<keyword evidence="4" id="KW-1185">Reference proteome</keyword>
<proteinExistence type="predicted"/>
<evidence type="ECO:0000259" key="2">
    <source>
        <dbReference type="Pfam" id="PF00144"/>
    </source>
</evidence>
<dbReference type="InterPro" id="IPR012338">
    <property type="entry name" value="Beta-lactam/transpept-like"/>
</dbReference>
<dbReference type="EMBL" id="JPVQ01000069">
    <property type="protein sequence ID" value="KGR87445.1"/>
    <property type="molecule type" value="Genomic_DNA"/>
</dbReference>
<dbReference type="PANTHER" id="PTHR43283">
    <property type="entry name" value="BETA-LACTAMASE-RELATED"/>
    <property type="match status" value="1"/>
</dbReference>
<dbReference type="SUPFAM" id="SSF56601">
    <property type="entry name" value="beta-lactamase/transpeptidase-like"/>
    <property type="match status" value="1"/>
</dbReference>
<dbReference type="Pfam" id="PF00144">
    <property type="entry name" value="Beta-lactamase"/>
    <property type="match status" value="1"/>
</dbReference>
<reference evidence="3 4" key="1">
    <citation type="submission" date="2014-02" db="EMBL/GenBank/DDBJ databases">
        <title>Draft genome sequence of Lysinibacillus massiliensis CCUG 49529.</title>
        <authorList>
            <person name="Zhang F."/>
            <person name="Wang G."/>
            <person name="Zhang L."/>
        </authorList>
    </citation>
    <scope>NUCLEOTIDE SEQUENCE [LARGE SCALE GENOMIC DNA]</scope>
    <source>
        <strain evidence="3 4">CCUG 49529</strain>
    </source>
</reference>
<dbReference type="Gene3D" id="3.40.710.10">
    <property type="entry name" value="DD-peptidase/beta-lactamase superfamily"/>
    <property type="match status" value="1"/>
</dbReference>
<dbReference type="RefSeq" id="WP_036180211.1">
    <property type="nucleotide sequence ID" value="NZ_AVCZ01000069.1"/>
</dbReference>
<comment type="caution">
    <text evidence="3">The sequence shown here is derived from an EMBL/GenBank/DDBJ whole genome shotgun (WGS) entry which is preliminary data.</text>
</comment>
<evidence type="ECO:0000313" key="3">
    <source>
        <dbReference type="EMBL" id="KGR87445.1"/>
    </source>
</evidence>
<dbReference type="PANTHER" id="PTHR43283:SF11">
    <property type="entry name" value="BETA-LACTAMASE-RELATED DOMAIN-CONTAINING PROTEIN"/>
    <property type="match status" value="1"/>
</dbReference>
<dbReference type="AlphaFoldDB" id="A0A0A3IVG5"/>
<feature type="domain" description="Beta-lactamase-related" evidence="2">
    <location>
        <begin position="12"/>
        <end position="332"/>
    </location>
</feature>
<gene>
    <name evidence="3" type="ORF">CD30_18750</name>
</gene>
<evidence type="ECO:0000313" key="4">
    <source>
        <dbReference type="Proteomes" id="UP000030595"/>
    </source>
</evidence>
<sequence>MVEKNFLKVSKFLNKQVEEKCIPGVVVGVTTAEKTIYKEAFGYGHYLKNIPMTNETIFDLASLTKVIATLPAILQLLDKGELDLDDSISIYFPQFEKKNRDITIKNLLTHTSGFQPEIKFYLNNISQNDTVDFISQIEDKRNTGEQVIYSDLNFMLLGSLVETLTGISLAEYTNKFIYKPLEMQNTYFNPSKDKLNQIAATEFNETLQEHQWGEVHDENAFHFGGISGHAGLFSNVEDLAKFARMILNGGMHKGSSILSSQSIELSTKSFTNKLNLNRGLGWQLADTPTFSGQFLHEGYGHTGFTGTSIWFSKDRQFSIILLTNRVHFGRETDISRLRRIVHNLIALAMD</sequence>
<protein>
    <submittedName>
        <fullName evidence="3">Beta-lactamase</fullName>
    </submittedName>
</protein>
<keyword evidence="1" id="KW-0378">Hydrolase</keyword>